<organism evidence="2">
    <name type="scientific">hydrothermal vent metagenome</name>
    <dbReference type="NCBI Taxonomy" id="652676"/>
    <lineage>
        <taxon>unclassified sequences</taxon>
        <taxon>metagenomes</taxon>
        <taxon>ecological metagenomes</taxon>
    </lineage>
</organism>
<dbReference type="AlphaFoldDB" id="A0A170PQ77"/>
<dbReference type="PIRSF" id="PIRSF000897">
    <property type="entry name" value="Acid_Ptase_ClsA"/>
    <property type="match status" value="1"/>
</dbReference>
<reference evidence="2" key="1">
    <citation type="submission" date="2015-10" db="EMBL/GenBank/DDBJ databases">
        <authorList>
            <person name="Gilbert D.G."/>
        </authorList>
    </citation>
    <scope>NUCLEOTIDE SEQUENCE</scope>
</reference>
<dbReference type="SMART" id="SM00014">
    <property type="entry name" value="acidPPc"/>
    <property type="match status" value="1"/>
</dbReference>
<sequence>MLAGAAPAQKHYNGYLTPGEFDVTTVVEPAPRKGDPRYETDRRIFVATRALLKTPRGALATSDADYSPPALMRDFSCAVGVTLTPQTAPAVLRVVGRAGIDTGAQTNLAKNFYKRARPFHIDKGEICQPKSELGDSFDYPSGHTTWGWTWAFLLTDLAPDRATQILNRGRAYGDSRFVCGAHNESAVEAGMASASATLSLVRTKVAFKTDLEAARAELAALRANPASERPQGCEAEQALIAERVMPALPGGKR</sequence>
<gene>
    <name evidence="2" type="ORF">MGWOODY_Smn2176</name>
</gene>
<evidence type="ECO:0000259" key="1">
    <source>
        <dbReference type="SMART" id="SM00014"/>
    </source>
</evidence>
<dbReference type="InterPro" id="IPR001011">
    <property type="entry name" value="Acid_Pase_classA_bac"/>
</dbReference>
<protein>
    <submittedName>
        <fullName evidence="2">Phosphatase</fullName>
    </submittedName>
</protein>
<dbReference type="InterPro" id="IPR036938">
    <property type="entry name" value="PAP2/HPO_sf"/>
</dbReference>
<dbReference type="Gene3D" id="1.20.144.10">
    <property type="entry name" value="Phosphatidic acid phosphatase type 2/haloperoxidase"/>
    <property type="match status" value="1"/>
</dbReference>
<evidence type="ECO:0000313" key="2">
    <source>
        <dbReference type="EMBL" id="CUS46702.1"/>
    </source>
</evidence>
<dbReference type="Pfam" id="PF01569">
    <property type="entry name" value="PAP2"/>
    <property type="match status" value="1"/>
</dbReference>
<dbReference type="PRINTS" id="PR00483">
    <property type="entry name" value="BACPHPHTASE"/>
</dbReference>
<dbReference type="CDD" id="cd03397">
    <property type="entry name" value="PAP2_acid_phosphatase"/>
    <property type="match status" value="1"/>
</dbReference>
<name>A0A170PQ77_9ZZZZ</name>
<dbReference type="EMBL" id="CZQE01000386">
    <property type="protein sequence ID" value="CUS46702.1"/>
    <property type="molecule type" value="Genomic_DNA"/>
</dbReference>
<dbReference type="InterPro" id="IPR000326">
    <property type="entry name" value="PAP2/HPO"/>
</dbReference>
<proteinExistence type="predicted"/>
<dbReference type="GO" id="GO:0003993">
    <property type="term" value="F:acid phosphatase activity"/>
    <property type="evidence" value="ECO:0007669"/>
    <property type="project" value="InterPro"/>
</dbReference>
<feature type="domain" description="Phosphatidic acid phosphatase type 2/haloperoxidase" evidence="1">
    <location>
        <begin position="90"/>
        <end position="202"/>
    </location>
</feature>
<dbReference type="SUPFAM" id="SSF48317">
    <property type="entry name" value="Acid phosphatase/Vanadium-dependent haloperoxidase"/>
    <property type="match status" value="1"/>
</dbReference>
<accession>A0A170PQ77</accession>
<dbReference type="GO" id="GO:0030288">
    <property type="term" value="C:outer membrane-bounded periplasmic space"/>
    <property type="evidence" value="ECO:0007669"/>
    <property type="project" value="InterPro"/>
</dbReference>